<evidence type="ECO:0000256" key="13">
    <source>
        <dbReference type="PROSITE-ProRule" id="PRU00277"/>
    </source>
</evidence>
<gene>
    <name evidence="12 16" type="primary">tig</name>
    <name evidence="16" type="ORF">HR065_03420</name>
</gene>
<sequence>MQIKKNNNDFVQYHFDVTVNEFESYIKKAFDKVQPKVEIKGFRKGHVSQKVFDKHYGPSALYKDAFGMIYVEKFQEILANKEFKTVGEPKLVDFDIEKLDRKKPFSFGLEMALKPEVKICDYQKITLNDFRKNVTDEDVQAQMDLLLKQNETLAPKTTDTPLEMGDVAIFDFKGFVDGTPFEGGEATNHSLEIGSNQFIPGFETGMLGMKKGEKRDINVVFPENYGKKELAGKEAVFQIFLKEMKTPQKFIVTDESIKNLKLPNIETVDELKKSIKEHLENQNNSEYNNEVLQKVFEYLIANSTLTVPQHFVQTEVENIKQQFASQLQEQNMNLEQYLKMTNSNEEEYEKNTSEQALKNVQINFLLDEVVAKENIQVTPEEIEHRYQQISAYYKIPIDKLKENYAAENIKNGLSQIKAGDLLITKVVFKEEKEVSQPETTKENK</sequence>
<dbReference type="PIRSF" id="PIRSF003095">
    <property type="entry name" value="Trigger_factor"/>
    <property type="match status" value="1"/>
</dbReference>
<evidence type="ECO:0000256" key="10">
    <source>
        <dbReference type="ARBA" id="ARBA00024849"/>
    </source>
</evidence>
<evidence type="ECO:0000256" key="7">
    <source>
        <dbReference type="ARBA" id="ARBA00023186"/>
    </source>
</evidence>
<feature type="domain" description="PPIase FKBP-type" evidence="15">
    <location>
        <begin position="165"/>
        <end position="261"/>
    </location>
</feature>
<dbReference type="SUPFAM" id="SSF54534">
    <property type="entry name" value="FKBP-like"/>
    <property type="match status" value="1"/>
</dbReference>
<dbReference type="InterPro" id="IPR027304">
    <property type="entry name" value="Trigger_fact/SurA_dom_sf"/>
</dbReference>
<keyword evidence="7 12" id="KW-0143">Chaperone</keyword>
<keyword evidence="9 12" id="KW-0131">Cell cycle</keyword>
<dbReference type="Pfam" id="PF00254">
    <property type="entry name" value="FKBP_C"/>
    <property type="match status" value="1"/>
</dbReference>
<dbReference type="Pfam" id="PF05697">
    <property type="entry name" value="Trigger_N"/>
    <property type="match status" value="1"/>
</dbReference>
<dbReference type="InterPro" id="IPR008880">
    <property type="entry name" value="Trigger_fac_C"/>
</dbReference>
<dbReference type="InterPro" id="IPR036611">
    <property type="entry name" value="Trigger_fac_ribosome-bd_sf"/>
</dbReference>
<dbReference type="GO" id="GO:0051301">
    <property type="term" value="P:cell division"/>
    <property type="evidence" value="ECO:0007669"/>
    <property type="project" value="UniProtKB-KW"/>
</dbReference>
<evidence type="ECO:0000256" key="4">
    <source>
        <dbReference type="ARBA" id="ARBA00016902"/>
    </source>
</evidence>
<dbReference type="GO" id="GO:0005737">
    <property type="term" value="C:cytoplasm"/>
    <property type="evidence" value="ECO:0007669"/>
    <property type="project" value="UniProtKB-SubCell"/>
</dbReference>
<dbReference type="AlphaFoldDB" id="A0A851HHQ1"/>
<comment type="subcellular location">
    <subcellularLocation>
        <location evidence="12">Cytoplasm</location>
    </subcellularLocation>
    <text evidence="12">About half TF is bound to the ribosome near the polypeptide exit tunnel while the other half is free in the cytoplasm.</text>
</comment>
<evidence type="ECO:0000256" key="1">
    <source>
        <dbReference type="ARBA" id="ARBA00000971"/>
    </source>
</evidence>
<dbReference type="HAMAP" id="MF_00303">
    <property type="entry name" value="Trigger_factor_Tig"/>
    <property type="match status" value="1"/>
</dbReference>
<comment type="similarity">
    <text evidence="2 12 14">Belongs to the FKBP-type PPIase family. Tig subfamily.</text>
</comment>
<dbReference type="InterPro" id="IPR005215">
    <property type="entry name" value="Trig_fac"/>
</dbReference>
<comment type="catalytic activity">
    <reaction evidence="1 12 13">
        <text>[protein]-peptidylproline (omega=180) = [protein]-peptidylproline (omega=0)</text>
        <dbReference type="Rhea" id="RHEA:16237"/>
        <dbReference type="Rhea" id="RHEA-COMP:10747"/>
        <dbReference type="Rhea" id="RHEA-COMP:10748"/>
        <dbReference type="ChEBI" id="CHEBI:83833"/>
        <dbReference type="ChEBI" id="CHEBI:83834"/>
        <dbReference type="EC" id="5.2.1.8"/>
    </reaction>
</comment>
<protein>
    <recommendedName>
        <fullName evidence="4 12">Trigger factor</fullName>
        <shortName evidence="12">TF</shortName>
        <ecNumber evidence="3 12">5.2.1.8</ecNumber>
    </recommendedName>
    <alternativeName>
        <fullName evidence="11 12">PPIase</fullName>
    </alternativeName>
</protein>
<dbReference type="RefSeq" id="WP_178734533.1">
    <property type="nucleotide sequence ID" value="NZ_JABUOH010000066.1"/>
</dbReference>
<evidence type="ECO:0000256" key="12">
    <source>
        <dbReference type="HAMAP-Rule" id="MF_00303"/>
    </source>
</evidence>
<keyword evidence="17" id="KW-1185">Reference proteome</keyword>
<dbReference type="NCBIfam" id="TIGR00115">
    <property type="entry name" value="tig"/>
    <property type="match status" value="1"/>
</dbReference>
<dbReference type="GO" id="GO:0015031">
    <property type="term" value="P:protein transport"/>
    <property type="evidence" value="ECO:0007669"/>
    <property type="project" value="UniProtKB-UniRule"/>
</dbReference>
<dbReference type="InterPro" id="IPR046357">
    <property type="entry name" value="PPIase_dom_sf"/>
</dbReference>
<dbReference type="InterPro" id="IPR037041">
    <property type="entry name" value="Trigger_fac_C_sf"/>
</dbReference>
<evidence type="ECO:0000313" key="17">
    <source>
        <dbReference type="Proteomes" id="UP000568109"/>
    </source>
</evidence>
<comment type="caution">
    <text evidence="16">The sequence shown here is derived from an EMBL/GenBank/DDBJ whole genome shotgun (WGS) entry which is preliminary data.</text>
</comment>
<evidence type="ECO:0000256" key="3">
    <source>
        <dbReference type="ARBA" id="ARBA00013194"/>
    </source>
</evidence>
<dbReference type="Gene3D" id="3.10.50.40">
    <property type="match status" value="1"/>
</dbReference>
<keyword evidence="12" id="KW-0963">Cytoplasm</keyword>
<comment type="domain">
    <text evidence="12">Consists of 3 domains; the N-terminus binds the ribosome, the middle domain has PPIase activity, while the C-terminus has intrinsic chaperone activity on its own.</text>
</comment>
<name>A0A851HHQ1_9MOLU</name>
<evidence type="ECO:0000256" key="5">
    <source>
        <dbReference type="ARBA" id="ARBA00022618"/>
    </source>
</evidence>
<evidence type="ECO:0000256" key="8">
    <source>
        <dbReference type="ARBA" id="ARBA00023235"/>
    </source>
</evidence>
<evidence type="ECO:0000259" key="15">
    <source>
        <dbReference type="PROSITE" id="PS50059"/>
    </source>
</evidence>
<dbReference type="Pfam" id="PF05698">
    <property type="entry name" value="Trigger_C"/>
    <property type="match status" value="1"/>
</dbReference>
<dbReference type="EC" id="5.2.1.8" evidence="3 12"/>
<keyword evidence="8 12" id="KW-0413">Isomerase</keyword>
<dbReference type="EMBL" id="JABUOH010000066">
    <property type="protein sequence ID" value="NWN46110.1"/>
    <property type="molecule type" value="Genomic_DNA"/>
</dbReference>
<dbReference type="GO" id="GO:0003755">
    <property type="term" value="F:peptidyl-prolyl cis-trans isomerase activity"/>
    <property type="evidence" value="ECO:0007669"/>
    <property type="project" value="UniProtKB-UniRule"/>
</dbReference>
<keyword evidence="6 12" id="KW-0697">Rotamase</keyword>
<dbReference type="InterPro" id="IPR001179">
    <property type="entry name" value="PPIase_FKBP_dom"/>
</dbReference>
<evidence type="ECO:0000256" key="9">
    <source>
        <dbReference type="ARBA" id="ARBA00023306"/>
    </source>
</evidence>
<dbReference type="Gene3D" id="1.10.3120.10">
    <property type="entry name" value="Trigger factor, C-terminal domain"/>
    <property type="match status" value="1"/>
</dbReference>
<dbReference type="SUPFAM" id="SSF102735">
    <property type="entry name" value="Trigger factor ribosome-binding domain"/>
    <property type="match status" value="1"/>
</dbReference>
<organism evidence="16 17">
    <name type="scientific">Candidatus Phytoplasma pruni</name>
    <dbReference type="NCBI Taxonomy" id="479893"/>
    <lineage>
        <taxon>Bacteria</taxon>
        <taxon>Bacillati</taxon>
        <taxon>Mycoplasmatota</taxon>
        <taxon>Mollicutes</taxon>
        <taxon>Acholeplasmatales</taxon>
        <taxon>Acholeplasmataceae</taxon>
        <taxon>Candidatus Phytoplasma</taxon>
        <taxon>16SrIII (X-disease group)</taxon>
    </lineage>
</organism>
<evidence type="ECO:0000256" key="14">
    <source>
        <dbReference type="RuleBase" id="RU003914"/>
    </source>
</evidence>
<dbReference type="Proteomes" id="UP000568109">
    <property type="component" value="Unassembled WGS sequence"/>
</dbReference>
<dbReference type="SUPFAM" id="SSF109998">
    <property type="entry name" value="Triger factor/SurA peptide-binding domain-like"/>
    <property type="match status" value="1"/>
</dbReference>
<reference evidence="16 17" key="1">
    <citation type="submission" date="2020-06" db="EMBL/GenBank/DDBJ databases">
        <title>Draft genome sequence of Candidatus Phytoplasma pruni (X-disease group, subgroup 16SrIII-B) strain ChTDIII from Argentina.</title>
        <authorList>
            <person name="Fernandez F.D."/>
            <person name="Zuebert C."/>
            <person name="Huettel B."/>
            <person name="Kube M."/>
            <person name="Conci L.R."/>
        </authorList>
    </citation>
    <scope>NUCLEOTIDE SEQUENCE [LARGE SCALE GENOMIC DNA]</scope>
    <source>
        <strain evidence="16 17">ChTDIII</strain>
    </source>
</reference>
<dbReference type="Gene3D" id="3.30.70.1050">
    <property type="entry name" value="Trigger factor ribosome-binding domain"/>
    <property type="match status" value="1"/>
</dbReference>
<accession>A0A851HHQ1</accession>
<evidence type="ECO:0000256" key="11">
    <source>
        <dbReference type="ARBA" id="ARBA00029986"/>
    </source>
</evidence>
<proteinExistence type="inferred from homology"/>
<dbReference type="PROSITE" id="PS50059">
    <property type="entry name" value="FKBP_PPIASE"/>
    <property type="match status" value="1"/>
</dbReference>
<comment type="function">
    <text evidence="10 12">Involved in protein export. Acts as a chaperone by maintaining the newly synthesized protein in an open conformation. Functions as a peptidyl-prolyl cis-trans isomerase.</text>
</comment>
<evidence type="ECO:0000256" key="6">
    <source>
        <dbReference type="ARBA" id="ARBA00023110"/>
    </source>
</evidence>
<keyword evidence="5 12" id="KW-0132">Cell division</keyword>
<dbReference type="FunFam" id="3.10.50.40:FF:000001">
    <property type="entry name" value="Trigger factor"/>
    <property type="match status" value="1"/>
</dbReference>
<dbReference type="InterPro" id="IPR008881">
    <property type="entry name" value="Trigger_fac_ribosome-bd_bac"/>
</dbReference>
<evidence type="ECO:0000313" key="16">
    <source>
        <dbReference type="EMBL" id="NWN46110.1"/>
    </source>
</evidence>
<evidence type="ECO:0000256" key="2">
    <source>
        <dbReference type="ARBA" id="ARBA00005464"/>
    </source>
</evidence>
<dbReference type="GO" id="GO:0006457">
    <property type="term" value="P:protein folding"/>
    <property type="evidence" value="ECO:0007669"/>
    <property type="project" value="UniProtKB-UniRule"/>
</dbReference>